<keyword evidence="8" id="KW-0812">Transmembrane</keyword>
<keyword evidence="10" id="KW-0067">ATP-binding</keyword>
<reference evidence="10" key="1">
    <citation type="submission" date="2022-11" db="EMBL/GenBank/DDBJ databases">
        <title>Hoeflea poritis sp. nov., isolated from scleractinian coral Porites lutea.</title>
        <authorList>
            <person name="Zhang G."/>
            <person name="Wei Q."/>
            <person name="Cai L."/>
        </authorList>
    </citation>
    <scope>NUCLEOTIDE SEQUENCE</scope>
    <source>
        <strain evidence="10">E7-10</strain>
    </source>
</reference>
<keyword evidence="4" id="KW-0808">Transferase</keyword>
<keyword evidence="3" id="KW-0597">Phosphoprotein</keyword>
<dbReference type="InterPro" id="IPR036890">
    <property type="entry name" value="HATPase_C_sf"/>
</dbReference>
<dbReference type="PRINTS" id="PR00344">
    <property type="entry name" value="BCTRLSENSOR"/>
</dbReference>
<dbReference type="CDD" id="cd00075">
    <property type="entry name" value="HATPase"/>
    <property type="match status" value="1"/>
</dbReference>
<feature type="region of interest" description="Disordered" evidence="7">
    <location>
        <begin position="825"/>
        <end position="849"/>
    </location>
</feature>
<evidence type="ECO:0000256" key="6">
    <source>
        <dbReference type="ARBA" id="ARBA00023012"/>
    </source>
</evidence>
<keyword evidence="10" id="KW-0547">Nucleotide-binding</keyword>
<dbReference type="InterPro" id="IPR003661">
    <property type="entry name" value="HisK_dim/P_dom"/>
</dbReference>
<keyword evidence="8" id="KW-1133">Transmembrane helix</keyword>
<dbReference type="InterPro" id="IPR050736">
    <property type="entry name" value="Sensor_HK_Regulatory"/>
</dbReference>
<evidence type="ECO:0000256" key="1">
    <source>
        <dbReference type="ARBA" id="ARBA00000085"/>
    </source>
</evidence>
<dbReference type="PANTHER" id="PTHR43711:SF1">
    <property type="entry name" value="HISTIDINE KINASE 1"/>
    <property type="match status" value="1"/>
</dbReference>
<dbReference type="CDD" id="cd00082">
    <property type="entry name" value="HisKA"/>
    <property type="match status" value="1"/>
</dbReference>
<keyword evidence="8" id="KW-0472">Membrane</keyword>
<dbReference type="PROSITE" id="PS50109">
    <property type="entry name" value="HIS_KIN"/>
    <property type="match status" value="1"/>
</dbReference>
<keyword evidence="11" id="KW-1185">Reference proteome</keyword>
<dbReference type="SUPFAM" id="SSF55785">
    <property type="entry name" value="PYP-like sensor domain (PAS domain)"/>
    <property type="match status" value="2"/>
</dbReference>
<dbReference type="Gene3D" id="3.30.565.10">
    <property type="entry name" value="Histidine kinase-like ATPase, C-terminal domain"/>
    <property type="match status" value="1"/>
</dbReference>
<keyword evidence="6" id="KW-0902">Two-component regulatory system</keyword>
<protein>
    <recommendedName>
        <fullName evidence="2">histidine kinase</fullName>
        <ecNumber evidence="2">2.7.13.3</ecNumber>
    </recommendedName>
</protein>
<feature type="compositionally biased region" description="Pro residues" evidence="7">
    <location>
        <begin position="839"/>
        <end position="849"/>
    </location>
</feature>
<name>A0ABT4VKR3_9HYPH</name>
<evidence type="ECO:0000313" key="10">
    <source>
        <dbReference type="EMBL" id="MDA4845312.1"/>
    </source>
</evidence>
<dbReference type="Proteomes" id="UP001148313">
    <property type="component" value="Unassembled WGS sequence"/>
</dbReference>
<proteinExistence type="predicted"/>
<comment type="catalytic activity">
    <reaction evidence="1">
        <text>ATP + protein L-histidine = ADP + protein N-phospho-L-histidine.</text>
        <dbReference type="EC" id="2.7.13.3"/>
    </reaction>
</comment>
<keyword evidence="5" id="KW-0418">Kinase</keyword>
<dbReference type="Pfam" id="PF12860">
    <property type="entry name" value="PAS_7"/>
    <property type="match status" value="2"/>
</dbReference>
<dbReference type="InterPro" id="IPR003594">
    <property type="entry name" value="HATPase_dom"/>
</dbReference>
<evidence type="ECO:0000256" key="5">
    <source>
        <dbReference type="ARBA" id="ARBA00022777"/>
    </source>
</evidence>
<evidence type="ECO:0000256" key="3">
    <source>
        <dbReference type="ARBA" id="ARBA00022553"/>
    </source>
</evidence>
<dbReference type="InterPro" id="IPR036097">
    <property type="entry name" value="HisK_dim/P_sf"/>
</dbReference>
<evidence type="ECO:0000256" key="7">
    <source>
        <dbReference type="SAM" id="MobiDB-lite"/>
    </source>
</evidence>
<dbReference type="SMART" id="SM00388">
    <property type="entry name" value="HisKA"/>
    <property type="match status" value="1"/>
</dbReference>
<dbReference type="PANTHER" id="PTHR43711">
    <property type="entry name" value="TWO-COMPONENT HISTIDINE KINASE"/>
    <property type="match status" value="1"/>
</dbReference>
<dbReference type="EMBL" id="JAPJZH010000004">
    <property type="protein sequence ID" value="MDA4845312.1"/>
    <property type="molecule type" value="Genomic_DNA"/>
</dbReference>
<dbReference type="Pfam" id="PF00512">
    <property type="entry name" value="HisKA"/>
    <property type="match status" value="1"/>
</dbReference>
<dbReference type="GO" id="GO:0005524">
    <property type="term" value="F:ATP binding"/>
    <property type="evidence" value="ECO:0007669"/>
    <property type="project" value="UniProtKB-KW"/>
</dbReference>
<evidence type="ECO:0000256" key="4">
    <source>
        <dbReference type="ARBA" id="ARBA00022679"/>
    </source>
</evidence>
<dbReference type="InterPro" id="IPR005467">
    <property type="entry name" value="His_kinase_dom"/>
</dbReference>
<dbReference type="EC" id="2.7.13.3" evidence="2"/>
<dbReference type="SUPFAM" id="SSF47384">
    <property type="entry name" value="Homodimeric domain of signal transducing histidine kinase"/>
    <property type="match status" value="1"/>
</dbReference>
<gene>
    <name evidence="10" type="ORF">OOZ53_08130</name>
</gene>
<dbReference type="SUPFAM" id="SSF55874">
    <property type="entry name" value="ATPase domain of HSP90 chaperone/DNA topoisomerase II/histidine kinase"/>
    <property type="match status" value="1"/>
</dbReference>
<feature type="transmembrane region" description="Helical" evidence="8">
    <location>
        <begin position="72"/>
        <end position="93"/>
    </location>
</feature>
<accession>A0ABT4VKR3</accession>
<dbReference type="Gene3D" id="3.30.450.20">
    <property type="entry name" value="PAS domain"/>
    <property type="match status" value="1"/>
</dbReference>
<dbReference type="InterPro" id="IPR004358">
    <property type="entry name" value="Sig_transdc_His_kin-like_C"/>
</dbReference>
<feature type="domain" description="Histidine kinase" evidence="9">
    <location>
        <begin position="624"/>
        <end position="841"/>
    </location>
</feature>
<organism evidence="10 11">
    <name type="scientific">Hoeflea poritis</name>
    <dbReference type="NCBI Taxonomy" id="2993659"/>
    <lineage>
        <taxon>Bacteria</taxon>
        <taxon>Pseudomonadati</taxon>
        <taxon>Pseudomonadota</taxon>
        <taxon>Alphaproteobacteria</taxon>
        <taxon>Hyphomicrobiales</taxon>
        <taxon>Rhizobiaceae</taxon>
        <taxon>Hoeflea</taxon>
    </lineage>
</organism>
<evidence type="ECO:0000256" key="2">
    <source>
        <dbReference type="ARBA" id="ARBA00012438"/>
    </source>
</evidence>
<evidence type="ECO:0000259" key="9">
    <source>
        <dbReference type="PROSITE" id="PS50109"/>
    </source>
</evidence>
<dbReference type="SMART" id="SM00387">
    <property type="entry name" value="HATPase_c"/>
    <property type="match status" value="1"/>
</dbReference>
<comment type="caution">
    <text evidence="10">The sequence shown here is derived from an EMBL/GenBank/DDBJ whole genome shotgun (WGS) entry which is preliminary data.</text>
</comment>
<evidence type="ECO:0000256" key="8">
    <source>
        <dbReference type="SAM" id="Phobius"/>
    </source>
</evidence>
<sequence>MPETDSSSTTGVWNTAYGECMITSARRIGTRLSAMGLLATTCLSWPALAQTASDSSGFAGHGSRLFVNSFEVMNFALVIGAVSAAMISAIWVIRERGKIAHDNARLQTALSEANTELARLQALVVEKDRCYIIWDGQSSAQFLGSLPLHTGAPPANPDLLAFGRWLEPVSAARIDHAIDSLRAHANSFDIEVETQRGHVLEAQGRTSGGRAIVRVAPLANTRAELAGLKIERDRLVGAVETLQGLLDTIDTPVWLRDVDGRLHWTNQAYANAVEAVSGADAVERGLELLGTQARARIKSERLTDRPFIDRLSTVVRGNRTFFEVTDASSASGSAGLAQDVTEIESVREELERTIASHSETLDHLATPVAIFDGEQRLQFYNQAFQNLWDLDTPYLDSKPTNSEFLERLRAEGRLPEPGSWRDWKDSILSVYQSVDPQPDLWHLPDGQTLNVFANVHPRGGVTWVFENLTEKYDLETRYNTLVKVQGETIDHLAEGVCVFGADGRLRLSNPAFRALWAIPEKAAATDAHINEIREICAPSYDQPDGWEYFSSVITGYDEERRTHEGRLELNSGIVLDYAIVPLPNAQVMLTFVNVTDGARVEKALTEKNDALRKADALKNDFVQHVSYELRSPLTNIIGFTDLLKTPQIGELNPQQAEYVDHISTSSALLLTIVNDILDLATVDAGIMQLDMRRVDVPELADEVIDLIDARLKENGITLNVDIGKGAEAITADSQRLKQILFKLLSNAANYAPEGSTIRLTCAREGEEIVFAVSDDGPGIPSEVLKTVFDRFEAHNGTGRRSGAGLGLSIVDSFVSLHNGTVKVSSDEGSGTRVECRLPESPPLPSQAAE</sequence>
<dbReference type="Gene3D" id="1.10.287.130">
    <property type="match status" value="1"/>
</dbReference>
<evidence type="ECO:0000313" key="11">
    <source>
        <dbReference type="Proteomes" id="UP001148313"/>
    </source>
</evidence>
<dbReference type="Pfam" id="PF02518">
    <property type="entry name" value="HATPase_c"/>
    <property type="match status" value="1"/>
</dbReference>
<dbReference type="InterPro" id="IPR035965">
    <property type="entry name" value="PAS-like_dom_sf"/>
</dbReference>